<name>A0A225E3V6_9BACT</name>
<reference evidence="2" key="1">
    <citation type="submission" date="2017-06" db="EMBL/GenBank/DDBJ databases">
        <title>Genome analysis of Fimbriiglobus ruber SP5, the first member of the order Planctomycetales with confirmed chitinolytic capability.</title>
        <authorList>
            <person name="Ravin N.V."/>
            <person name="Rakitin A.L."/>
            <person name="Ivanova A.A."/>
            <person name="Beletsky A.V."/>
            <person name="Kulichevskaya I.S."/>
            <person name="Mardanov A.V."/>
            <person name="Dedysh S.N."/>
        </authorList>
    </citation>
    <scope>NUCLEOTIDE SEQUENCE [LARGE SCALE GENOMIC DNA]</scope>
    <source>
        <strain evidence="2">SP5</strain>
    </source>
</reference>
<proteinExistence type="predicted"/>
<dbReference type="AlphaFoldDB" id="A0A225E3V6"/>
<dbReference type="Proteomes" id="UP000214646">
    <property type="component" value="Unassembled WGS sequence"/>
</dbReference>
<protein>
    <submittedName>
        <fullName evidence="1">Uncharacterized protein</fullName>
    </submittedName>
</protein>
<sequence>MSFDLTVQVDDAHSQFTPHGSLAAFIESLPHIRRLNPDLFALDDPPARRMNMSLEVSDAGGDSTSATDAGRAEVNCVRFHIPYDQLGDEPEQDYFPTAWAVAQFLGWRLYDQQLGEYVVEGAIPIRERGKFAETVRRALGPE</sequence>
<evidence type="ECO:0000313" key="2">
    <source>
        <dbReference type="Proteomes" id="UP000214646"/>
    </source>
</evidence>
<gene>
    <name evidence="1" type="ORF">FRUB_01809</name>
</gene>
<dbReference type="OrthoDB" id="57532at2"/>
<dbReference type="RefSeq" id="WP_088253205.1">
    <property type="nucleotide sequence ID" value="NZ_NIDE01000002.1"/>
</dbReference>
<dbReference type="EMBL" id="NIDE01000002">
    <property type="protein sequence ID" value="OWK45478.1"/>
    <property type="molecule type" value="Genomic_DNA"/>
</dbReference>
<comment type="caution">
    <text evidence="1">The sequence shown here is derived from an EMBL/GenBank/DDBJ whole genome shotgun (WGS) entry which is preliminary data.</text>
</comment>
<organism evidence="1 2">
    <name type="scientific">Fimbriiglobus ruber</name>
    <dbReference type="NCBI Taxonomy" id="1908690"/>
    <lineage>
        <taxon>Bacteria</taxon>
        <taxon>Pseudomonadati</taxon>
        <taxon>Planctomycetota</taxon>
        <taxon>Planctomycetia</taxon>
        <taxon>Gemmatales</taxon>
        <taxon>Gemmataceae</taxon>
        <taxon>Fimbriiglobus</taxon>
    </lineage>
</organism>
<evidence type="ECO:0000313" key="1">
    <source>
        <dbReference type="EMBL" id="OWK45478.1"/>
    </source>
</evidence>
<keyword evidence="2" id="KW-1185">Reference proteome</keyword>
<accession>A0A225E3V6</accession>